<dbReference type="PANTHER" id="PTHR44324:SF4">
    <property type="entry name" value="WD40 REPEAT DOMAIN 95"/>
    <property type="match status" value="1"/>
</dbReference>
<evidence type="ECO:0000313" key="6">
    <source>
        <dbReference type="Proteomes" id="UP000001542"/>
    </source>
</evidence>
<organism evidence="5 6">
    <name type="scientific">Trichomonas vaginalis (strain ATCC PRA-98 / G3)</name>
    <dbReference type="NCBI Taxonomy" id="412133"/>
    <lineage>
        <taxon>Eukaryota</taxon>
        <taxon>Metamonada</taxon>
        <taxon>Parabasalia</taxon>
        <taxon>Trichomonadida</taxon>
        <taxon>Trichomonadidae</taxon>
        <taxon>Trichomonas</taxon>
    </lineage>
</organism>
<accession>A2FGB1</accession>
<dbReference type="PANTHER" id="PTHR44324">
    <property type="entry name" value="WD40 REPEAT DOMAIN 95"/>
    <property type="match status" value="1"/>
</dbReference>
<dbReference type="KEGG" id="tva:4753823"/>
<dbReference type="GO" id="GO:0005509">
    <property type="term" value="F:calcium ion binding"/>
    <property type="evidence" value="ECO:0007669"/>
    <property type="project" value="InterPro"/>
</dbReference>
<evidence type="ECO:0000313" key="5">
    <source>
        <dbReference type="EMBL" id="EAX96057.1"/>
    </source>
</evidence>
<dbReference type="InterPro" id="IPR018247">
    <property type="entry name" value="EF_Hand_1_Ca_BS"/>
</dbReference>
<dbReference type="InterPro" id="IPR051242">
    <property type="entry name" value="WD-EF-hand_domain"/>
</dbReference>
<dbReference type="Gene3D" id="2.130.10.10">
    <property type="entry name" value="YVTN repeat-like/Quinoprotein amine dehydrogenase"/>
    <property type="match status" value="3"/>
</dbReference>
<evidence type="ECO:0000256" key="3">
    <source>
        <dbReference type="SAM" id="MobiDB-lite"/>
    </source>
</evidence>
<evidence type="ECO:0000259" key="4">
    <source>
        <dbReference type="PROSITE" id="PS50222"/>
    </source>
</evidence>
<sequence length="925" mass="104265">MDLSSATTEISLELENPEVVIKSIPGDTWVDKLRNSFTEADLNHDNQLSFSEWMQSRIRYLLSQEPLSDTDFAAFFRQIDTDGNDVISWLELLEEVMCQQKSKTETSFNKYIMIDNEAPNSTVVHQYPIAQTIIKMVFLPYDDQIVMLTESALQFWDINTCQRAKIFTDNCIFVDFDYIKMMGIIVIARNDRKIIFYDIRKAQKTNIILSPCLDSSIIPGLSAYESKVTLKELKQTKIPPLYNSPSAVCSIPEFKGFLVGNDTGQVEAFEFTLSTSAILDFGCQRIAKIKIHTKNITRITYSKAMDTYVSSSYDGSISLFSFNPKQRDFNLKQLIKDPKGFPINTFVIDDRTSEIIYATPTHYIGAFHAFQPYIHITETPSQLVSSMCVISTHFSSFLFTISVNNFVSVYATPTFELITSYFLEKHHQKCPPTSSLYIGGRIFMGGAYLSRWACQTSDSGTFKPHSDIITGLSVSQTLQNVISCDARGTVMFWSFHSGSKALNFECGSEKGNVTVMVTDQNARRLIFGFSNGQLKTASITTGSILYDTTIKNCGSISFIIQGPLNNIKYIVCECGRGQIVLFEDLPGNKMKLVRIINAHTEQISSVIMIKSTLILSLGSDKEMFSWTPKSVVPHVKYVVDSPTCACDLELSEDSFVVGDIKGNIHFYNISSPNCIKTIVPFTCKRRFSITCITSDDNKVAVGNSGGYISLLKLKNDTISTLFEHRCNVESVLYLSISRKYRTVITSGDEQDIKLFSFDGPFIGQIGFNRHFDVSDSKSWAENCPLEFDPDDFVEKNPENSENSEEKETKTDEEMISEETKAVVEDSDDDYQPVTFSAINFGEMTSVLDSIDEVYKSGNDAANFARKSLRIEKKDEEKRSSSLMTFDSFFSDNHAESNYHRIEALMGKKQNIPKFLSPSKKKKLPI</sequence>
<dbReference type="Pfam" id="PF13499">
    <property type="entry name" value="EF-hand_7"/>
    <property type="match status" value="1"/>
</dbReference>
<dbReference type="InterPro" id="IPR011992">
    <property type="entry name" value="EF-hand-dom_pair"/>
</dbReference>
<dbReference type="VEuPathDB" id="TrichDB:TVAGG3_0623060"/>
<keyword evidence="1" id="KW-0677">Repeat</keyword>
<name>A2FGB1_TRIV3</name>
<dbReference type="GO" id="GO:0000776">
    <property type="term" value="C:kinetochore"/>
    <property type="evidence" value="ECO:0000318"/>
    <property type="project" value="GO_Central"/>
</dbReference>
<feature type="domain" description="EF-hand" evidence="4">
    <location>
        <begin position="67"/>
        <end position="102"/>
    </location>
</feature>
<dbReference type="PROSITE" id="PS50222">
    <property type="entry name" value="EF_HAND_2"/>
    <property type="match status" value="1"/>
</dbReference>
<dbReference type="InParanoid" id="A2FGB1"/>
<feature type="region of interest" description="Disordered" evidence="3">
    <location>
        <begin position="788"/>
        <end position="815"/>
    </location>
</feature>
<dbReference type="Proteomes" id="UP000001542">
    <property type="component" value="Unassembled WGS sequence"/>
</dbReference>
<dbReference type="GO" id="GO:0005654">
    <property type="term" value="C:nucleoplasm"/>
    <property type="evidence" value="ECO:0000318"/>
    <property type="project" value="GO_Central"/>
</dbReference>
<dbReference type="OrthoDB" id="75172at2759"/>
<proteinExistence type="predicted"/>
<reference evidence="5" key="2">
    <citation type="journal article" date="2007" name="Science">
        <title>Draft genome sequence of the sexually transmitted pathogen Trichomonas vaginalis.</title>
        <authorList>
            <person name="Carlton J.M."/>
            <person name="Hirt R.P."/>
            <person name="Silva J.C."/>
            <person name="Delcher A.L."/>
            <person name="Schatz M."/>
            <person name="Zhao Q."/>
            <person name="Wortman J.R."/>
            <person name="Bidwell S.L."/>
            <person name="Alsmark U.C.M."/>
            <person name="Besteiro S."/>
            <person name="Sicheritz-Ponten T."/>
            <person name="Noel C.J."/>
            <person name="Dacks J.B."/>
            <person name="Foster P.G."/>
            <person name="Simillion C."/>
            <person name="Van de Peer Y."/>
            <person name="Miranda-Saavedra D."/>
            <person name="Barton G.J."/>
            <person name="Westrop G.D."/>
            <person name="Mueller S."/>
            <person name="Dessi D."/>
            <person name="Fiori P.L."/>
            <person name="Ren Q."/>
            <person name="Paulsen I."/>
            <person name="Zhang H."/>
            <person name="Bastida-Corcuera F.D."/>
            <person name="Simoes-Barbosa A."/>
            <person name="Brown M.T."/>
            <person name="Hayes R.D."/>
            <person name="Mukherjee M."/>
            <person name="Okumura C.Y."/>
            <person name="Schneider R."/>
            <person name="Smith A.J."/>
            <person name="Vanacova S."/>
            <person name="Villalvazo M."/>
            <person name="Haas B.J."/>
            <person name="Pertea M."/>
            <person name="Feldblyum T.V."/>
            <person name="Utterback T.R."/>
            <person name="Shu C.L."/>
            <person name="Osoegawa K."/>
            <person name="de Jong P.J."/>
            <person name="Hrdy I."/>
            <person name="Horvathova L."/>
            <person name="Zubacova Z."/>
            <person name="Dolezal P."/>
            <person name="Malik S.B."/>
            <person name="Logsdon J.M. Jr."/>
            <person name="Henze K."/>
            <person name="Gupta A."/>
            <person name="Wang C.C."/>
            <person name="Dunne R.L."/>
            <person name="Upcroft J.A."/>
            <person name="Upcroft P."/>
            <person name="White O."/>
            <person name="Salzberg S.L."/>
            <person name="Tang P."/>
            <person name="Chiu C.-H."/>
            <person name="Lee Y.-S."/>
            <person name="Embley T.M."/>
            <person name="Coombs G.H."/>
            <person name="Mottram J.C."/>
            <person name="Tachezy J."/>
            <person name="Fraser-Liggett C.M."/>
            <person name="Johnson P.J."/>
        </authorList>
    </citation>
    <scope>NUCLEOTIDE SEQUENCE [LARGE SCALE GENOMIC DNA]</scope>
    <source>
        <strain evidence="5">G3</strain>
    </source>
</reference>
<dbReference type="STRING" id="5722.A2FGB1"/>
<dbReference type="Pfam" id="PF00400">
    <property type="entry name" value="WD40"/>
    <property type="match status" value="1"/>
</dbReference>
<reference evidence="5" key="1">
    <citation type="submission" date="2006-10" db="EMBL/GenBank/DDBJ databases">
        <authorList>
            <person name="Amadeo P."/>
            <person name="Zhao Q."/>
            <person name="Wortman J."/>
            <person name="Fraser-Liggett C."/>
            <person name="Carlton J."/>
        </authorList>
    </citation>
    <scope>NUCLEOTIDE SEQUENCE</scope>
    <source>
        <strain evidence="5">G3</strain>
    </source>
</reference>
<dbReference type="InterPro" id="IPR015943">
    <property type="entry name" value="WD40/YVTN_repeat-like_dom_sf"/>
</dbReference>
<dbReference type="InterPro" id="IPR002048">
    <property type="entry name" value="EF_hand_dom"/>
</dbReference>
<keyword evidence="2" id="KW-0106">Calcium</keyword>
<dbReference type="EMBL" id="DS113776">
    <property type="protein sequence ID" value="EAX96057.1"/>
    <property type="molecule type" value="Genomic_DNA"/>
</dbReference>
<dbReference type="SMART" id="SM00320">
    <property type="entry name" value="WD40"/>
    <property type="match status" value="4"/>
</dbReference>
<dbReference type="PROSITE" id="PS00018">
    <property type="entry name" value="EF_HAND_1"/>
    <property type="match status" value="2"/>
</dbReference>
<dbReference type="InterPro" id="IPR011047">
    <property type="entry name" value="Quinoprotein_ADH-like_sf"/>
</dbReference>
<dbReference type="SUPFAM" id="SSF50998">
    <property type="entry name" value="Quinoprotein alcohol dehydrogenase-like"/>
    <property type="match status" value="1"/>
</dbReference>
<dbReference type="AlphaFoldDB" id="A2FGB1"/>
<dbReference type="GO" id="GO:0007094">
    <property type="term" value="P:mitotic spindle assembly checkpoint signaling"/>
    <property type="evidence" value="ECO:0000318"/>
    <property type="project" value="GO_Central"/>
</dbReference>
<dbReference type="InterPro" id="IPR036322">
    <property type="entry name" value="WD40_repeat_dom_sf"/>
</dbReference>
<dbReference type="SUPFAM" id="SSF50978">
    <property type="entry name" value="WD40 repeat-like"/>
    <property type="match status" value="1"/>
</dbReference>
<dbReference type="GO" id="GO:1990298">
    <property type="term" value="C:bub1-bub3 complex"/>
    <property type="evidence" value="ECO:0000318"/>
    <property type="project" value="GO_Central"/>
</dbReference>
<dbReference type="RefSeq" id="XP_001308987.1">
    <property type="nucleotide sequence ID" value="XM_001308986.1"/>
</dbReference>
<dbReference type="SUPFAM" id="SSF47473">
    <property type="entry name" value="EF-hand"/>
    <property type="match status" value="1"/>
</dbReference>
<protein>
    <submittedName>
        <fullName evidence="5">EF hand family protein</fullName>
    </submittedName>
</protein>
<gene>
    <name evidence="5" type="ORF">TVAG_265460</name>
</gene>
<dbReference type="InterPro" id="IPR001680">
    <property type="entry name" value="WD40_rpt"/>
</dbReference>
<keyword evidence="6" id="KW-1185">Reference proteome</keyword>
<feature type="compositionally biased region" description="Basic and acidic residues" evidence="3">
    <location>
        <begin position="792"/>
        <end position="815"/>
    </location>
</feature>
<evidence type="ECO:0000256" key="1">
    <source>
        <dbReference type="ARBA" id="ARBA00022737"/>
    </source>
</evidence>
<dbReference type="GO" id="GO:0043130">
    <property type="term" value="F:ubiquitin binding"/>
    <property type="evidence" value="ECO:0000318"/>
    <property type="project" value="GO_Central"/>
</dbReference>
<dbReference type="FunFam" id="2.130.10.10:FF:003616">
    <property type="entry name" value="EF hand family protein"/>
    <property type="match status" value="1"/>
</dbReference>
<evidence type="ECO:0000256" key="2">
    <source>
        <dbReference type="ARBA" id="ARBA00022837"/>
    </source>
</evidence>
<dbReference type="VEuPathDB" id="TrichDB:TVAG_265460"/>
<dbReference type="Gene3D" id="1.10.238.10">
    <property type="entry name" value="EF-hand"/>
    <property type="match status" value="1"/>
</dbReference>